<gene>
    <name evidence="4" type="ORF">FHS27_000566</name>
</gene>
<dbReference type="Gene3D" id="3.40.50.2000">
    <property type="entry name" value="Glycogen Phosphorylase B"/>
    <property type="match status" value="2"/>
</dbReference>
<dbReference type="CDD" id="cd03809">
    <property type="entry name" value="GT4_MtfB-like"/>
    <property type="match status" value="1"/>
</dbReference>
<keyword evidence="1 4" id="KW-0808">Transferase</keyword>
<protein>
    <submittedName>
        <fullName evidence="4">Glycosyltransferase involved in cell wall biosynthesis</fullName>
    </submittedName>
</protein>
<feature type="domain" description="Glycosyltransferase subfamily 4-like N-terminal" evidence="3">
    <location>
        <begin position="72"/>
        <end position="153"/>
    </location>
</feature>
<proteinExistence type="predicted"/>
<dbReference type="Pfam" id="PF00534">
    <property type="entry name" value="Glycos_transf_1"/>
    <property type="match status" value="1"/>
</dbReference>
<evidence type="ECO:0000313" key="5">
    <source>
        <dbReference type="Proteomes" id="UP000536179"/>
    </source>
</evidence>
<name>A0A7W5DV73_9BACT</name>
<evidence type="ECO:0000259" key="3">
    <source>
        <dbReference type="Pfam" id="PF13439"/>
    </source>
</evidence>
<dbReference type="PANTHER" id="PTHR46401:SF2">
    <property type="entry name" value="GLYCOSYLTRANSFERASE WBBK-RELATED"/>
    <property type="match status" value="1"/>
</dbReference>
<keyword evidence="5" id="KW-1185">Reference proteome</keyword>
<evidence type="ECO:0000256" key="1">
    <source>
        <dbReference type="ARBA" id="ARBA00022679"/>
    </source>
</evidence>
<evidence type="ECO:0000259" key="2">
    <source>
        <dbReference type="Pfam" id="PF00534"/>
    </source>
</evidence>
<dbReference type="SUPFAM" id="SSF53756">
    <property type="entry name" value="UDP-Glycosyltransferase/glycogen phosphorylase"/>
    <property type="match status" value="1"/>
</dbReference>
<organism evidence="4 5">
    <name type="scientific">Aporhodopirellula rubra</name>
    <dbReference type="NCBI Taxonomy" id="980271"/>
    <lineage>
        <taxon>Bacteria</taxon>
        <taxon>Pseudomonadati</taxon>
        <taxon>Planctomycetota</taxon>
        <taxon>Planctomycetia</taxon>
        <taxon>Pirellulales</taxon>
        <taxon>Pirellulaceae</taxon>
        <taxon>Aporhodopirellula</taxon>
    </lineage>
</organism>
<feature type="domain" description="Glycosyl transferase family 1" evidence="2">
    <location>
        <begin position="164"/>
        <end position="318"/>
    </location>
</feature>
<dbReference type="GO" id="GO:0016757">
    <property type="term" value="F:glycosyltransferase activity"/>
    <property type="evidence" value="ECO:0007669"/>
    <property type="project" value="InterPro"/>
</dbReference>
<accession>A0A7W5DV73</accession>
<evidence type="ECO:0000313" key="4">
    <source>
        <dbReference type="EMBL" id="MBB3204799.1"/>
    </source>
</evidence>
<dbReference type="PANTHER" id="PTHR46401">
    <property type="entry name" value="GLYCOSYLTRANSFERASE WBBK-RELATED"/>
    <property type="match status" value="1"/>
</dbReference>
<dbReference type="Proteomes" id="UP000536179">
    <property type="component" value="Unassembled WGS sequence"/>
</dbReference>
<dbReference type="AlphaFoldDB" id="A0A7W5DV73"/>
<dbReference type="EMBL" id="JACHXU010000002">
    <property type="protein sequence ID" value="MBB3204799.1"/>
    <property type="molecule type" value="Genomic_DNA"/>
</dbReference>
<dbReference type="InterPro" id="IPR001296">
    <property type="entry name" value="Glyco_trans_1"/>
</dbReference>
<dbReference type="Pfam" id="PF13439">
    <property type="entry name" value="Glyco_transf_4"/>
    <property type="match status" value="1"/>
</dbReference>
<dbReference type="InterPro" id="IPR028098">
    <property type="entry name" value="Glyco_trans_4-like_N"/>
</dbReference>
<dbReference type="RefSeq" id="WP_246419034.1">
    <property type="nucleotide sequence ID" value="NZ_JACHXU010000002.1"/>
</dbReference>
<sequence>MTQRDATRQRKIIFDSRWMGTHGIGRFATELNNRLPCLDEQTLSGSPTSPLDCLRLGYTIWKNDGAYFSPSYNAPLSWLVSTKRPFVFTIHDLIHVNYPAESSLPKRLYYQYVIRPAARKAFKVLTVSEFSKQEIVAWSGVDPSHVGVVYNGVGSAFKVDGPKRETEYDYLLYVGNQKAHKNVTGLLHALAEVRKTVDVHLEITGKAEPHTTATIEKLGLSQHVHFLGSVTDDELACAYRGARATVLASEYEGFGLPVIESMACGTPVVCSNVTSLPEIAGGAAVLVDIDAESIAAGILRLLNDESLQQELVLAGRKRAADFSWEATSVKVLEVVGQLAGDESQCVERIVSPLEATSQ</sequence>
<reference evidence="4 5" key="1">
    <citation type="submission" date="2020-08" db="EMBL/GenBank/DDBJ databases">
        <title>Genomic Encyclopedia of Type Strains, Phase III (KMG-III): the genomes of soil and plant-associated and newly described type strains.</title>
        <authorList>
            <person name="Whitman W."/>
        </authorList>
    </citation>
    <scope>NUCLEOTIDE SEQUENCE [LARGE SCALE GENOMIC DNA]</scope>
    <source>
        <strain evidence="4 5">CECT 8075</strain>
    </source>
</reference>
<comment type="caution">
    <text evidence="4">The sequence shown here is derived from an EMBL/GenBank/DDBJ whole genome shotgun (WGS) entry which is preliminary data.</text>
</comment>